<dbReference type="PROSITE" id="PS50835">
    <property type="entry name" value="IG_LIKE"/>
    <property type="match status" value="1"/>
</dbReference>
<evidence type="ECO:0000313" key="4">
    <source>
        <dbReference type="Proteomes" id="UP000603141"/>
    </source>
</evidence>
<dbReference type="InterPro" id="IPR013783">
    <property type="entry name" value="Ig-like_fold"/>
</dbReference>
<proteinExistence type="predicted"/>
<dbReference type="PANTHER" id="PTHR37489">
    <property type="entry name" value="DUF3500 DOMAIN-CONTAINING PROTEIN"/>
    <property type="match status" value="1"/>
</dbReference>
<accession>A0A934S2K6</accession>
<dbReference type="Pfam" id="PF12006">
    <property type="entry name" value="DUF3500"/>
    <property type="match status" value="1"/>
</dbReference>
<dbReference type="SUPFAM" id="SSF48726">
    <property type="entry name" value="Immunoglobulin"/>
    <property type="match status" value="1"/>
</dbReference>
<dbReference type="Gene3D" id="2.60.40.10">
    <property type="entry name" value="Immunoglobulins"/>
    <property type="match status" value="1"/>
</dbReference>
<dbReference type="PANTHER" id="PTHR37489:SF1">
    <property type="entry name" value="DUF3500 DOMAIN-CONTAINING PROTEIN"/>
    <property type="match status" value="1"/>
</dbReference>
<dbReference type="InterPro" id="IPR021889">
    <property type="entry name" value="DUF3500"/>
</dbReference>
<dbReference type="RefSeq" id="WP_200267332.1">
    <property type="nucleotide sequence ID" value="NZ_JAENIJ010000003.1"/>
</dbReference>
<feature type="signal peptide" evidence="1">
    <location>
        <begin position="1"/>
        <end position="16"/>
    </location>
</feature>
<keyword evidence="1" id="KW-0732">Signal</keyword>
<protein>
    <submittedName>
        <fullName evidence="3">DUF3500 domain-containing protein</fullName>
    </submittedName>
</protein>
<evidence type="ECO:0000256" key="1">
    <source>
        <dbReference type="SAM" id="SignalP"/>
    </source>
</evidence>
<dbReference type="Proteomes" id="UP000603141">
    <property type="component" value="Unassembled WGS sequence"/>
</dbReference>
<name>A0A934S2K6_9BACT</name>
<dbReference type="InterPro" id="IPR007110">
    <property type="entry name" value="Ig-like_dom"/>
</dbReference>
<dbReference type="EMBL" id="JAENIJ010000003">
    <property type="protein sequence ID" value="MBK1881276.1"/>
    <property type="molecule type" value="Genomic_DNA"/>
</dbReference>
<dbReference type="AlphaFoldDB" id="A0A934S2K6"/>
<feature type="chain" id="PRO_5038033858" evidence="1">
    <location>
        <begin position="17"/>
        <end position="569"/>
    </location>
</feature>
<evidence type="ECO:0000313" key="3">
    <source>
        <dbReference type="EMBL" id="MBK1881276.1"/>
    </source>
</evidence>
<dbReference type="SMART" id="SM00409">
    <property type="entry name" value="IG"/>
    <property type="match status" value="1"/>
</dbReference>
<sequence>MKTLLFTLLLSAPVYADTEAVVEAANDFMALLSTSQKTVSSSQSNSTCLFSATIGNVTTWSNVPVSASTRNGLQFSGLTTEQYNAALAVVETALSDQGVTLFDEIRLADKYISGEVTNSKGTTNSMWGFYKYYIAFIGTPSTTTPWTLQIGGHHLAYNLTYNGTYVSGTPMFSGTEPNSFTISGTTYSPLGTPREILESLRPTLTTSAKLSGTFSDVVFGPNGTGNHDTVQPKSYPTSDRGQLYSSLTTAQQELVLEYINFWINKPDASISDVMAANYTSPEALADTYIGYGGSSTTLGSSGSYFRVDGPRLWIEYVVQGGVYDQSGIHDHSVVRDKLADYGAAYGSTTVATTLLPPEITSQPASAEIAEGDTLTLTVAATGTPSEFSYQWYLDDTAITDATDATYEVTSATTNDAGEYKVTVTSTAGKTTSDVATIVVTEASTEPFETFLEENNLSDAEDDSDGDGISALLEWFFGGDPATPDSEILPTASYDSSTSTLSFSFLIPADTGSVTWDPQTSTNLTDWISLEENDQISIELSDESDDYQSAVISITDSTPPLFFRIVVTAP</sequence>
<dbReference type="InterPro" id="IPR036179">
    <property type="entry name" value="Ig-like_dom_sf"/>
</dbReference>
<organism evidence="3 4">
    <name type="scientific">Luteolibacter pohnpeiensis</name>
    <dbReference type="NCBI Taxonomy" id="454153"/>
    <lineage>
        <taxon>Bacteria</taxon>
        <taxon>Pseudomonadati</taxon>
        <taxon>Verrucomicrobiota</taxon>
        <taxon>Verrucomicrobiia</taxon>
        <taxon>Verrucomicrobiales</taxon>
        <taxon>Verrucomicrobiaceae</taxon>
        <taxon>Luteolibacter</taxon>
    </lineage>
</organism>
<comment type="caution">
    <text evidence="3">The sequence shown here is derived from an EMBL/GenBank/DDBJ whole genome shotgun (WGS) entry which is preliminary data.</text>
</comment>
<dbReference type="InterPro" id="IPR003599">
    <property type="entry name" value="Ig_sub"/>
</dbReference>
<keyword evidence="4" id="KW-1185">Reference proteome</keyword>
<dbReference type="Pfam" id="PF13927">
    <property type="entry name" value="Ig_3"/>
    <property type="match status" value="1"/>
</dbReference>
<gene>
    <name evidence="3" type="ORF">JIN85_02550</name>
</gene>
<feature type="domain" description="Ig-like" evidence="2">
    <location>
        <begin position="357"/>
        <end position="438"/>
    </location>
</feature>
<evidence type="ECO:0000259" key="2">
    <source>
        <dbReference type="PROSITE" id="PS50835"/>
    </source>
</evidence>
<reference evidence="3" key="1">
    <citation type="submission" date="2021-01" db="EMBL/GenBank/DDBJ databases">
        <title>Modified the classification status of verrucomicrobia.</title>
        <authorList>
            <person name="Feng X."/>
        </authorList>
    </citation>
    <scope>NUCLEOTIDE SEQUENCE</scope>
    <source>
        <strain evidence="3">KCTC 22041</strain>
    </source>
</reference>